<keyword evidence="4" id="KW-1185">Reference proteome</keyword>
<feature type="region of interest" description="Disordered" evidence="1">
    <location>
        <begin position="1"/>
        <end position="40"/>
    </location>
</feature>
<dbReference type="SMART" id="SM00960">
    <property type="entry name" value="Robl_LC7"/>
    <property type="match status" value="1"/>
</dbReference>
<dbReference type="RefSeq" id="WP_377546116.1">
    <property type="nucleotide sequence ID" value="NZ_JBHSBN010000009.1"/>
</dbReference>
<dbReference type="Gene3D" id="3.30.450.30">
    <property type="entry name" value="Dynein light chain 2a, cytoplasmic"/>
    <property type="match status" value="1"/>
</dbReference>
<dbReference type="SUPFAM" id="SSF103196">
    <property type="entry name" value="Roadblock/LC7 domain"/>
    <property type="match status" value="1"/>
</dbReference>
<reference evidence="4" key="1">
    <citation type="journal article" date="2019" name="Int. J. Syst. Evol. Microbiol.">
        <title>The Global Catalogue of Microorganisms (GCM) 10K type strain sequencing project: providing services to taxonomists for standard genome sequencing and annotation.</title>
        <authorList>
            <consortium name="The Broad Institute Genomics Platform"/>
            <consortium name="The Broad Institute Genome Sequencing Center for Infectious Disease"/>
            <person name="Wu L."/>
            <person name="Ma J."/>
        </authorList>
    </citation>
    <scope>NUCLEOTIDE SEQUENCE [LARGE SCALE GENOMIC DNA]</scope>
    <source>
        <strain evidence="4">2902at01</strain>
    </source>
</reference>
<sequence length="163" mass="17307">MDTAPRVSASPLPRRAPAASFAERDLGPPPTLDPSPMAQHGPALHAEFAALWDRVPGVRGCVVAGIDGLLIAHDLGPDTQPYDVATLAAAVMQIGRQSAMALHHRPFRDSTVRTDSGSFTVYALSDSALLAVLGDAGLEPDRLHPHARPVVERLARLLRGYPT</sequence>
<dbReference type="InterPro" id="IPR004942">
    <property type="entry name" value="Roadblock/LAMTOR2_dom"/>
</dbReference>
<dbReference type="Proteomes" id="UP001595868">
    <property type="component" value="Unassembled WGS sequence"/>
</dbReference>
<dbReference type="Pfam" id="PF03259">
    <property type="entry name" value="Robl_LC7"/>
    <property type="match status" value="1"/>
</dbReference>
<feature type="domain" description="Roadblock/LAMTOR2" evidence="2">
    <location>
        <begin position="45"/>
        <end position="134"/>
    </location>
</feature>
<evidence type="ECO:0000256" key="1">
    <source>
        <dbReference type="SAM" id="MobiDB-lite"/>
    </source>
</evidence>
<evidence type="ECO:0000259" key="2">
    <source>
        <dbReference type="SMART" id="SM00960"/>
    </source>
</evidence>
<gene>
    <name evidence="3" type="ORF">ACFOX0_15550</name>
</gene>
<protein>
    <submittedName>
        <fullName evidence="3">Roadblock/LC7 domain-containing protein</fullName>
    </submittedName>
</protein>
<comment type="caution">
    <text evidence="3">The sequence shown here is derived from an EMBL/GenBank/DDBJ whole genome shotgun (WGS) entry which is preliminary data.</text>
</comment>
<evidence type="ECO:0000313" key="4">
    <source>
        <dbReference type="Proteomes" id="UP001595868"/>
    </source>
</evidence>
<organism evidence="3 4">
    <name type="scientific">Micromonospora zhanjiangensis</name>
    <dbReference type="NCBI Taxonomy" id="1522057"/>
    <lineage>
        <taxon>Bacteria</taxon>
        <taxon>Bacillati</taxon>
        <taxon>Actinomycetota</taxon>
        <taxon>Actinomycetes</taxon>
        <taxon>Micromonosporales</taxon>
        <taxon>Micromonosporaceae</taxon>
        <taxon>Micromonospora</taxon>
    </lineage>
</organism>
<dbReference type="EMBL" id="JBHSBN010000009">
    <property type="protein sequence ID" value="MFC4107333.1"/>
    <property type="molecule type" value="Genomic_DNA"/>
</dbReference>
<evidence type="ECO:0000313" key="3">
    <source>
        <dbReference type="EMBL" id="MFC4107333.1"/>
    </source>
</evidence>
<accession>A0ABV8KMK4</accession>
<proteinExistence type="predicted"/>
<name>A0ABV8KMK4_9ACTN</name>
<feature type="compositionally biased region" description="Low complexity" evidence="1">
    <location>
        <begin position="1"/>
        <end position="21"/>
    </location>
</feature>